<dbReference type="Pfam" id="PF00702">
    <property type="entry name" value="Hydrolase"/>
    <property type="match status" value="1"/>
</dbReference>
<dbReference type="EMBL" id="BAAAPC010000009">
    <property type="protein sequence ID" value="GAA1997141.1"/>
    <property type="molecule type" value="Genomic_DNA"/>
</dbReference>
<dbReference type="InterPro" id="IPR023214">
    <property type="entry name" value="HAD_sf"/>
</dbReference>
<organism evidence="6 7">
    <name type="scientific">Nocardiopsis rhodophaea</name>
    <dbReference type="NCBI Taxonomy" id="280238"/>
    <lineage>
        <taxon>Bacteria</taxon>
        <taxon>Bacillati</taxon>
        <taxon>Actinomycetota</taxon>
        <taxon>Actinomycetes</taxon>
        <taxon>Streptosporangiales</taxon>
        <taxon>Nocardiopsidaceae</taxon>
        <taxon>Nocardiopsis</taxon>
    </lineage>
</organism>
<dbReference type="InterPro" id="IPR036412">
    <property type="entry name" value="HAD-like_sf"/>
</dbReference>
<dbReference type="SFLD" id="SFLDG01129">
    <property type="entry name" value="C1.5:_HAD__Beta-PGM__Phosphata"/>
    <property type="match status" value="1"/>
</dbReference>
<keyword evidence="5" id="KW-0119">Carbohydrate metabolism</keyword>
<evidence type="ECO:0008006" key="8">
    <source>
        <dbReference type="Google" id="ProtNLM"/>
    </source>
</evidence>
<evidence type="ECO:0000313" key="7">
    <source>
        <dbReference type="Proteomes" id="UP001501585"/>
    </source>
</evidence>
<dbReference type="Proteomes" id="UP001501585">
    <property type="component" value="Unassembled WGS sequence"/>
</dbReference>
<accession>A0ABN2T4D4</accession>
<comment type="similarity">
    <text evidence="2">Belongs to the HAD-like hydrolase superfamily. CbbY/CbbZ/Gph/YieH family.</text>
</comment>
<comment type="cofactor">
    <cofactor evidence="1">
        <name>Mg(2+)</name>
        <dbReference type="ChEBI" id="CHEBI:18420"/>
    </cofactor>
</comment>
<evidence type="ECO:0000256" key="4">
    <source>
        <dbReference type="ARBA" id="ARBA00022842"/>
    </source>
</evidence>
<dbReference type="InterPro" id="IPR051600">
    <property type="entry name" value="Beta-PGM-like"/>
</dbReference>
<evidence type="ECO:0000256" key="2">
    <source>
        <dbReference type="ARBA" id="ARBA00006171"/>
    </source>
</evidence>
<dbReference type="SFLD" id="SFLDS00003">
    <property type="entry name" value="Haloacid_Dehalogenase"/>
    <property type="match status" value="1"/>
</dbReference>
<keyword evidence="7" id="KW-1185">Reference proteome</keyword>
<dbReference type="PANTHER" id="PTHR46193:SF18">
    <property type="entry name" value="HEXITOL PHOSPHATASE B"/>
    <property type="match status" value="1"/>
</dbReference>
<keyword evidence="3" id="KW-0479">Metal-binding</keyword>
<dbReference type="NCBIfam" id="TIGR01509">
    <property type="entry name" value="HAD-SF-IA-v3"/>
    <property type="match status" value="1"/>
</dbReference>
<evidence type="ECO:0000256" key="3">
    <source>
        <dbReference type="ARBA" id="ARBA00022723"/>
    </source>
</evidence>
<reference evidence="6 7" key="1">
    <citation type="journal article" date="2019" name="Int. J. Syst. Evol. Microbiol.">
        <title>The Global Catalogue of Microorganisms (GCM) 10K type strain sequencing project: providing services to taxonomists for standard genome sequencing and annotation.</title>
        <authorList>
            <consortium name="The Broad Institute Genomics Platform"/>
            <consortium name="The Broad Institute Genome Sequencing Center for Infectious Disease"/>
            <person name="Wu L."/>
            <person name="Ma J."/>
        </authorList>
    </citation>
    <scope>NUCLEOTIDE SEQUENCE [LARGE SCALE GENOMIC DNA]</scope>
    <source>
        <strain evidence="6 7">JCM 15313</strain>
    </source>
</reference>
<evidence type="ECO:0000256" key="1">
    <source>
        <dbReference type="ARBA" id="ARBA00001946"/>
    </source>
</evidence>
<dbReference type="Gene3D" id="3.40.50.1000">
    <property type="entry name" value="HAD superfamily/HAD-like"/>
    <property type="match status" value="1"/>
</dbReference>
<gene>
    <name evidence="6" type="ORF">GCM10009799_25190</name>
</gene>
<dbReference type="SUPFAM" id="SSF56784">
    <property type="entry name" value="HAD-like"/>
    <property type="match status" value="1"/>
</dbReference>
<name>A0ABN2T4D4_9ACTN</name>
<evidence type="ECO:0000313" key="6">
    <source>
        <dbReference type="EMBL" id="GAA1997141.1"/>
    </source>
</evidence>
<dbReference type="InterPro" id="IPR006439">
    <property type="entry name" value="HAD-SF_hydro_IA"/>
</dbReference>
<dbReference type="Gene3D" id="1.10.150.240">
    <property type="entry name" value="Putative phosphatase, domain 2"/>
    <property type="match status" value="1"/>
</dbReference>
<comment type="caution">
    <text evidence="6">The sequence shown here is derived from an EMBL/GenBank/DDBJ whole genome shotgun (WGS) entry which is preliminary data.</text>
</comment>
<dbReference type="PANTHER" id="PTHR46193">
    <property type="entry name" value="6-PHOSPHOGLUCONATE PHOSPHATASE"/>
    <property type="match status" value="1"/>
</dbReference>
<sequence length="252" mass="26816">MVPEGAQVPIDELSAVLFDVDGVITDTASVHGAAWKLVFDEVLRSHRDPSGSPPRPFDPGRDYLRFVDGRSRADGVRTFLASRGVTLPETATSDAPTVASVAARKDRYFRDHIQRYPVRSYPSTVALLHQLRGAGIATAAVSASRNCAAVLRSADVDGLFDARVDGVDAARLHLPGKPDPALFLEASRRLDVAPERAAVVEDSLAGVEAGRRGGFALVIGVDRAGQRSGLYRRGADVVVGDLAELDIVRAAP</sequence>
<keyword evidence="4" id="KW-0460">Magnesium</keyword>
<protein>
    <recommendedName>
        <fullName evidence="8">Beta-phosphoglucomutase family hydrolase</fullName>
    </recommendedName>
</protein>
<evidence type="ECO:0000256" key="5">
    <source>
        <dbReference type="ARBA" id="ARBA00023277"/>
    </source>
</evidence>
<dbReference type="RefSeq" id="WP_344105896.1">
    <property type="nucleotide sequence ID" value="NZ_BAAAPC010000009.1"/>
</dbReference>
<dbReference type="InterPro" id="IPR023198">
    <property type="entry name" value="PGP-like_dom2"/>
</dbReference>
<proteinExistence type="inferred from homology"/>